<dbReference type="Proteomes" id="UP000276254">
    <property type="component" value="Chromosome"/>
</dbReference>
<evidence type="ECO:0000313" key="2">
    <source>
        <dbReference type="EMBL" id="AYJ85586.1"/>
    </source>
</evidence>
<dbReference type="RefSeq" id="WP_121152211.1">
    <property type="nucleotide sequence ID" value="NZ_CP032829.1"/>
</dbReference>
<keyword evidence="3" id="KW-1185">Reference proteome</keyword>
<proteinExistence type="predicted"/>
<dbReference type="AlphaFoldDB" id="A0A494TID9"/>
<dbReference type="KEGG" id="spha:D3Y57_05850"/>
<evidence type="ECO:0000313" key="3">
    <source>
        <dbReference type="Proteomes" id="UP000276254"/>
    </source>
</evidence>
<gene>
    <name evidence="2" type="ORF">D3Y57_05850</name>
</gene>
<evidence type="ECO:0008006" key="4">
    <source>
        <dbReference type="Google" id="ProtNLM"/>
    </source>
</evidence>
<reference evidence="2 3" key="1">
    <citation type="submission" date="2018-09" db="EMBL/GenBank/DDBJ databases">
        <title>Sphingomonas peninsula sp. nov., isolated from fildes peninsula, Antarctic soil.</title>
        <authorList>
            <person name="Yingchao G."/>
        </authorList>
    </citation>
    <scope>NUCLEOTIDE SEQUENCE [LARGE SCALE GENOMIC DNA]</scope>
    <source>
        <strain evidence="2 3">YZ-8</strain>
    </source>
</reference>
<keyword evidence="1" id="KW-0812">Transmembrane</keyword>
<name>A0A494TID9_SPHPE</name>
<feature type="transmembrane region" description="Helical" evidence="1">
    <location>
        <begin position="67"/>
        <end position="86"/>
    </location>
</feature>
<keyword evidence="1" id="KW-1133">Transmembrane helix</keyword>
<organism evidence="2 3">
    <name type="scientific">Sphingomonas paeninsulae</name>
    <dbReference type="NCBI Taxonomy" id="2319844"/>
    <lineage>
        <taxon>Bacteria</taxon>
        <taxon>Pseudomonadati</taxon>
        <taxon>Pseudomonadota</taxon>
        <taxon>Alphaproteobacteria</taxon>
        <taxon>Sphingomonadales</taxon>
        <taxon>Sphingomonadaceae</taxon>
        <taxon>Sphingomonas</taxon>
    </lineage>
</organism>
<dbReference type="EMBL" id="CP032829">
    <property type="protein sequence ID" value="AYJ85586.1"/>
    <property type="molecule type" value="Genomic_DNA"/>
</dbReference>
<accession>A0A494TID9</accession>
<keyword evidence="1" id="KW-0472">Membrane</keyword>
<protein>
    <recommendedName>
        <fullName evidence="4">DUF3618 domain-containing protein</fullName>
    </recommendedName>
</protein>
<sequence length="96" mass="10457">MKNEADLLVKYAERESVRSRARFMATLAEIRHRADPRVIAAEAAENLLGRANHLLDTTTTTVRSRPALSLGGLAAFVIAVGLRVWVAKGKKDSNAT</sequence>
<evidence type="ECO:0000256" key="1">
    <source>
        <dbReference type="SAM" id="Phobius"/>
    </source>
</evidence>